<dbReference type="OrthoDB" id="3262748at2759"/>
<evidence type="ECO:0000313" key="2">
    <source>
        <dbReference type="EMBL" id="KAE9406024.1"/>
    </source>
</evidence>
<gene>
    <name evidence="2" type="ORF">BT96DRAFT_915746</name>
</gene>
<keyword evidence="3" id="KW-1185">Reference proteome</keyword>
<feature type="compositionally biased region" description="Pro residues" evidence="1">
    <location>
        <begin position="305"/>
        <end position="321"/>
    </location>
</feature>
<dbReference type="EMBL" id="ML769405">
    <property type="protein sequence ID" value="KAE9406024.1"/>
    <property type="molecule type" value="Genomic_DNA"/>
</dbReference>
<name>A0A6A4IB62_9AGAR</name>
<organism evidence="2 3">
    <name type="scientific">Gymnopus androsaceus JB14</name>
    <dbReference type="NCBI Taxonomy" id="1447944"/>
    <lineage>
        <taxon>Eukaryota</taxon>
        <taxon>Fungi</taxon>
        <taxon>Dikarya</taxon>
        <taxon>Basidiomycota</taxon>
        <taxon>Agaricomycotina</taxon>
        <taxon>Agaricomycetes</taxon>
        <taxon>Agaricomycetidae</taxon>
        <taxon>Agaricales</taxon>
        <taxon>Marasmiineae</taxon>
        <taxon>Omphalotaceae</taxon>
        <taxon>Gymnopus</taxon>
    </lineage>
</organism>
<accession>A0A6A4IB62</accession>
<evidence type="ECO:0000313" key="3">
    <source>
        <dbReference type="Proteomes" id="UP000799118"/>
    </source>
</evidence>
<protein>
    <submittedName>
        <fullName evidence="2">Uncharacterized protein</fullName>
    </submittedName>
</protein>
<feature type="region of interest" description="Disordered" evidence="1">
    <location>
        <begin position="284"/>
        <end position="377"/>
    </location>
</feature>
<reference evidence="2" key="1">
    <citation type="journal article" date="2019" name="Environ. Microbiol.">
        <title>Fungal ecological strategies reflected in gene transcription - a case study of two litter decomposers.</title>
        <authorList>
            <person name="Barbi F."/>
            <person name="Kohler A."/>
            <person name="Barry K."/>
            <person name="Baskaran P."/>
            <person name="Daum C."/>
            <person name="Fauchery L."/>
            <person name="Ihrmark K."/>
            <person name="Kuo A."/>
            <person name="LaButti K."/>
            <person name="Lipzen A."/>
            <person name="Morin E."/>
            <person name="Grigoriev I.V."/>
            <person name="Henrissat B."/>
            <person name="Lindahl B."/>
            <person name="Martin F."/>
        </authorList>
    </citation>
    <scope>NUCLEOTIDE SEQUENCE</scope>
    <source>
        <strain evidence="2">JB14</strain>
    </source>
</reference>
<proteinExistence type="predicted"/>
<dbReference type="AlphaFoldDB" id="A0A6A4IB62"/>
<sequence>MPRRDEREFFEHIIHFGSQDSLNNDNESKVIRAAMRTLAKICYKFGNVTTETKEAKFRQALDDLLEIALDYPFENEQLLGELLVEEPIFIKPTPVATSDAKVDTLFIFRIPNKFIGPLTDAGLDELRKSEPSTPVFDLFPKLKRLLISGEWTSTYLQQISLAILPGESSNASLTHKVGQLTMYLTTLQHQRKALGFPDRPMYGHSLGSDGLHILVSYWEEGNIVIPTESVASFPIAASDLRARAIAIFQSFQFLRRLVATMSEFFEQDLQGWDAQVGARSLSDPRNQWRDLIPPLPRFSSSSSSPRPPPSNMGPPGPPRSGPPSSSGSSRAPSRREPIPGFRRSHMSPSGNGNQAGEKRLWSERNSGGLSDRKRQKISEELGECESLELSKENVEILEKVTGDHQISIELWRKL</sequence>
<feature type="compositionally biased region" description="Low complexity" evidence="1">
    <location>
        <begin position="322"/>
        <end position="331"/>
    </location>
</feature>
<evidence type="ECO:0000256" key="1">
    <source>
        <dbReference type="SAM" id="MobiDB-lite"/>
    </source>
</evidence>
<dbReference type="Proteomes" id="UP000799118">
    <property type="component" value="Unassembled WGS sequence"/>
</dbReference>